<comment type="function">
    <text evidence="3">Required for maturation of 30S ribosomal subunits.</text>
</comment>
<reference evidence="7" key="1">
    <citation type="submission" date="2016-11" db="EMBL/GenBank/DDBJ databases">
        <authorList>
            <person name="Varghese N."/>
            <person name="Submissions S."/>
        </authorList>
    </citation>
    <scope>NUCLEOTIDE SEQUENCE [LARGE SCALE GENOMIC DNA]</scope>
    <source>
        <strain evidence="7">DSM 19514</strain>
    </source>
</reference>
<dbReference type="SUPFAM" id="SSF74942">
    <property type="entry name" value="YhbC-like, C-terminal domain"/>
    <property type="match status" value="1"/>
</dbReference>
<accession>A0A1M4TP15</accession>
<evidence type="ECO:0000259" key="5">
    <source>
        <dbReference type="Pfam" id="PF02576"/>
    </source>
</evidence>
<keyword evidence="1 3" id="KW-0963">Cytoplasm</keyword>
<dbReference type="InterPro" id="IPR036847">
    <property type="entry name" value="RimP_C_sf"/>
</dbReference>
<protein>
    <recommendedName>
        <fullName evidence="3">Ribosome maturation factor RimP</fullName>
    </recommendedName>
</protein>
<dbReference type="PANTHER" id="PTHR33867">
    <property type="entry name" value="RIBOSOME MATURATION FACTOR RIMP"/>
    <property type="match status" value="1"/>
</dbReference>
<dbReference type="STRING" id="1121881.SAMN02745225_00674"/>
<dbReference type="PANTHER" id="PTHR33867:SF1">
    <property type="entry name" value="RIBOSOME MATURATION FACTOR RIMP"/>
    <property type="match status" value="1"/>
</dbReference>
<comment type="subcellular location">
    <subcellularLocation>
        <location evidence="3">Cytoplasm</location>
    </subcellularLocation>
</comment>
<comment type="similarity">
    <text evidence="3">Belongs to the RimP family.</text>
</comment>
<dbReference type="HAMAP" id="MF_01077">
    <property type="entry name" value="RimP"/>
    <property type="match status" value="1"/>
</dbReference>
<dbReference type="InterPro" id="IPR035956">
    <property type="entry name" value="RimP_N_sf"/>
</dbReference>
<feature type="region of interest" description="Disordered" evidence="4">
    <location>
        <begin position="170"/>
        <end position="194"/>
    </location>
</feature>
<proteinExistence type="inferred from homology"/>
<evidence type="ECO:0000256" key="1">
    <source>
        <dbReference type="ARBA" id="ARBA00022490"/>
    </source>
</evidence>
<evidence type="ECO:0000256" key="4">
    <source>
        <dbReference type="SAM" id="MobiDB-lite"/>
    </source>
</evidence>
<evidence type="ECO:0000313" key="6">
    <source>
        <dbReference type="EMBL" id="SHE46116.1"/>
    </source>
</evidence>
<keyword evidence="7" id="KW-1185">Reference proteome</keyword>
<dbReference type="GO" id="GO:0005829">
    <property type="term" value="C:cytosol"/>
    <property type="evidence" value="ECO:0007669"/>
    <property type="project" value="TreeGrafter"/>
</dbReference>
<dbReference type="RefSeq" id="WP_072788735.1">
    <property type="nucleotide sequence ID" value="NZ_FQUL01000006.1"/>
</dbReference>
<gene>
    <name evidence="3" type="primary">rimP</name>
    <name evidence="6" type="ORF">SAMN02745225_00674</name>
</gene>
<dbReference type="CDD" id="cd01734">
    <property type="entry name" value="YlxS_C"/>
    <property type="match status" value="1"/>
</dbReference>
<dbReference type="Proteomes" id="UP000184295">
    <property type="component" value="Unassembled WGS sequence"/>
</dbReference>
<dbReference type="AlphaFoldDB" id="A0A1M4TP15"/>
<dbReference type="InterPro" id="IPR003728">
    <property type="entry name" value="Ribosome_maturation_RimP"/>
</dbReference>
<organism evidence="6 7">
    <name type="scientific">Ferrithrix thermotolerans DSM 19514</name>
    <dbReference type="NCBI Taxonomy" id="1121881"/>
    <lineage>
        <taxon>Bacteria</taxon>
        <taxon>Bacillati</taxon>
        <taxon>Actinomycetota</taxon>
        <taxon>Acidimicrobiia</taxon>
        <taxon>Acidimicrobiales</taxon>
        <taxon>Acidimicrobiaceae</taxon>
        <taxon>Ferrithrix</taxon>
    </lineage>
</organism>
<dbReference type="SUPFAM" id="SSF75420">
    <property type="entry name" value="YhbC-like, N-terminal domain"/>
    <property type="match status" value="1"/>
</dbReference>
<dbReference type="InterPro" id="IPR028998">
    <property type="entry name" value="RimP_C"/>
</dbReference>
<dbReference type="Gene3D" id="3.30.300.70">
    <property type="entry name" value="RimP-like superfamily, N-terminal"/>
    <property type="match status" value="1"/>
</dbReference>
<name>A0A1M4TP15_9ACTN</name>
<feature type="domain" description="Ribosome maturation factor RimP N-terminal" evidence="5">
    <location>
        <begin position="29"/>
        <end position="96"/>
    </location>
</feature>
<dbReference type="InterPro" id="IPR028989">
    <property type="entry name" value="RimP_N"/>
</dbReference>
<dbReference type="Pfam" id="PF02576">
    <property type="entry name" value="RimP_N"/>
    <property type="match status" value="1"/>
</dbReference>
<keyword evidence="2 3" id="KW-0690">Ribosome biogenesis</keyword>
<dbReference type="GO" id="GO:0000028">
    <property type="term" value="P:ribosomal small subunit assembly"/>
    <property type="evidence" value="ECO:0007669"/>
    <property type="project" value="TreeGrafter"/>
</dbReference>
<evidence type="ECO:0000256" key="2">
    <source>
        <dbReference type="ARBA" id="ARBA00022517"/>
    </source>
</evidence>
<evidence type="ECO:0000256" key="3">
    <source>
        <dbReference type="HAMAP-Rule" id="MF_01077"/>
    </source>
</evidence>
<evidence type="ECO:0000313" key="7">
    <source>
        <dbReference type="Proteomes" id="UP000184295"/>
    </source>
</evidence>
<dbReference type="EMBL" id="FQUL01000006">
    <property type="protein sequence ID" value="SHE46116.1"/>
    <property type="molecule type" value="Genomic_DNA"/>
</dbReference>
<dbReference type="GO" id="GO:0006412">
    <property type="term" value="P:translation"/>
    <property type="evidence" value="ECO:0007669"/>
    <property type="project" value="TreeGrafter"/>
</dbReference>
<sequence length="194" mass="21208">MAGSKGFNEPVPSDSSTRVQELKDVFDSVLAPIGLEVLELEIGKRSLRVSVEGEGSQAMDAIEKASRLLSDTVDSMNLDGLFSGAYELEVSSPGLERPLKKLEHFRRFKEALVDIKWRNGDDNTVKKARVRVGDVKGSTVEFYSDDASLSLEVPFEDILRARTVFVWGAQGGKPKGTKAKSAGSIEEVEEDGEE</sequence>